<name>A0AAP4D1S0_9ENTR</name>
<protein>
    <submittedName>
        <fullName evidence="2">Transglycosylase SLT domain-containing protein</fullName>
    </submittedName>
</protein>
<comment type="caution">
    <text evidence="2">The sequence shown here is derived from an EMBL/GenBank/DDBJ whole genome shotgun (WGS) entry which is preliminary data.</text>
</comment>
<keyword evidence="1" id="KW-0732">Signal</keyword>
<dbReference type="Proteomes" id="UP001223214">
    <property type="component" value="Unassembled WGS sequence"/>
</dbReference>
<dbReference type="EMBL" id="JASSOM010000003">
    <property type="protein sequence ID" value="MDK9361952.1"/>
    <property type="molecule type" value="Genomic_DNA"/>
</dbReference>
<sequence>MAARNLALILLLPALTALASSHIPSGYQQVARQAHIPAELLYAVALTESGTALSRGVHPWPWTLNVGGRAWQYTTRQQACRALNRFLRTRDPRRIDAGLGQINIGWNGQLFVSPCDALDPYRNLQVAARLLRTHFDAQHSWLDAAGRYHHPAGGQPALRYRQKVARYLQDLSS</sequence>
<evidence type="ECO:0000313" key="2">
    <source>
        <dbReference type="EMBL" id="MDK9361952.1"/>
    </source>
</evidence>
<dbReference type="InterPro" id="IPR023346">
    <property type="entry name" value="Lysozyme-like_dom_sf"/>
</dbReference>
<proteinExistence type="predicted"/>
<dbReference type="AlphaFoldDB" id="A0AAP4D1S0"/>
<gene>
    <name evidence="2" type="ORF">QQF32_01875</name>
</gene>
<feature type="chain" id="PRO_5042992442" evidence="1">
    <location>
        <begin position="20"/>
        <end position="173"/>
    </location>
</feature>
<dbReference type="RefSeq" id="WP_285149703.1">
    <property type="nucleotide sequence ID" value="NZ_JASSOM010000003.1"/>
</dbReference>
<feature type="signal peptide" evidence="1">
    <location>
        <begin position="1"/>
        <end position="19"/>
    </location>
</feature>
<reference evidence="2 3" key="1">
    <citation type="submission" date="2023-06" db="EMBL/GenBank/DDBJ databases">
        <title>Identification and characterization of antibiotic-resistant Gram-negative bacteria.</title>
        <authorList>
            <person name="Cho G.-S."/>
            <person name="Lee J."/>
            <person name="Tai E."/>
            <person name="Jeong S."/>
            <person name="Kim I."/>
            <person name="Kim B.-E."/>
            <person name="Jeong M.-I."/>
            <person name="Oh K.-K."/>
            <person name="Franz C.M.A.P."/>
        </authorList>
    </citation>
    <scope>NUCLEOTIDE SEQUENCE [LARGE SCALE GENOMIC DNA]</scope>
    <source>
        <strain evidence="2 3">V106_12</strain>
    </source>
</reference>
<evidence type="ECO:0000313" key="3">
    <source>
        <dbReference type="Proteomes" id="UP001223214"/>
    </source>
</evidence>
<dbReference type="SUPFAM" id="SSF53955">
    <property type="entry name" value="Lysozyme-like"/>
    <property type="match status" value="1"/>
</dbReference>
<evidence type="ECO:0000256" key="1">
    <source>
        <dbReference type="SAM" id="SignalP"/>
    </source>
</evidence>
<organism evidence="2 3">
    <name type="scientific">Lelliottia wanjuensis</name>
    <dbReference type="NCBI Taxonomy" id="3050585"/>
    <lineage>
        <taxon>Bacteria</taxon>
        <taxon>Pseudomonadati</taxon>
        <taxon>Pseudomonadota</taxon>
        <taxon>Gammaproteobacteria</taxon>
        <taxon>Enterobacterales</taxon>
        <taxon>Enterobacteriaceae</taxon>
        <taxon>Lelliottia</taxon>
    </lineage>
</organism>
<accession>A0AAP4D1S0</accession>
<keyword evidence="3" id="KW-1185">Reference proteome</keyword>